<feature type="chain" id="PRO_5001859497" evidence="1">
    <location>
        <begin position="19"/>
        <end position="107"/>
    </location>
</feature>
<protein>
    <submittedName>
        <fullName evidence="2">WGS project CBMG000000000 data, contig CS5907-c002248</fullName>
    </submittedName>
</protein>
<name>A0A090MDM9_9HYPO</name>
<gene>
    <name evidence="2" type="ORF">BN851_0106740</name>
</gene>
<dbReference type="EMBL" id="CBMG010002237">
    <property type="protein sequence ID" value="CEG03765.1"/>
    <property type="molecule type" value="Genomic_DNA"/>
</dbReference>
<evidence type="ECO:0000256" key="1">
    <source>
        <dbReference type="SAM" id="SignalP"/>
    </source>
</evidence>
<organism evidence="2">
    <name type="scientific">Fusarium acuminatum CS5907</name>
    <dbReference type="NCBI Taxonomy" id="1318461"/>
    <lineage>
        <taxon>Eukaryota</taxon>
        <taxon>Fungi</taxon>
        <taxon>Dikarya</taxon>
        <taxon>Ascomycota</taxon>
        <taxon>Pezizomycotina</taxon>
        <taxon>Sordariomycetes</taxon>
        <taxon>Hypocreomycetidae</taxon>
        <taxon>Hypocreales</taxon>
        <taxon>Nectriaceae</taxon>
        <taxon>Fusarium</taxon>
        <taxon>Fusarium tricinctum species complex</taxon>
    </lineage>
</organism>
<sequence>MAIISVVILLGVSLFANSVALYRKPISPGISDGTTTRRVPLRLLPSSYLSEVWTIYLSYETPMRYVGTCDRCRSPIRFGSLMFFTMEFVVYFVKTTETGMSAEVAQQ</sequence>
<comment type="caution">
    <text evidence="2">The sequence shown here is derived from an EMBL/GenBank/DDBJ whole genome shotgun (WGS) entry which is preliminary data.</text>
</comment>
<proteinExistence type="predicted"/>
<keyword evidence="1" id="KW-0732">Signal</keyword>
<feature type="signal peptide" evidence="1">
    <location>
        <begin position="1"/>
        <end position="18"/>
    </location>
</feature>
<dbReference type="AlphaFoldDB" id="A0A090MDM9"/>
<reference evidence="2" key="1">
    <citation type="submission" date="2013-05" db="EMBL/GenBank/DDBJ databases">
        <title>Draft genome sequences of six wheat associated Fusarium spp. isolates.</title>
        <authorList>
            <person name="Moolhuijzen P.M."/>
            <person name="Manners J.M."/>
            <person name="Wilcox S."/>
            <person name="Bellgard M.I."/>
            <person name="Gardiner D.M."/>
        </authorList>
    </citation>
    <scope>NUCLEOTIDE SEQUENCE</scope>
    <source>
        <strain evidence="2">CS5907</strain>
    </source>
</reference>
<evidence type="ECO:0000313" key="2">
    <source>
        <dbReference type="EMBL" id="CEG03765.1"/>
    </source>
</evidence>
<accession>A0A090MDM9</accession>